<evidence type="ECO:0000313" key="2">
    <source>
        <dbReference type="Proteomes" id="UP000018852"/>
    </source>
</evidence>
<protein>
    <submittedName>
        <fullName evidence="1">Uncharacterized protein</fullName>
    </submittedName>
</protein>
<sequence length="25" mass="2621">SAATLAGAVARLHEELLRRSLESLG</sequence>
<evidence type="ECO:0000313" key="1">
    <source>
        <dbReference type="EMBL" id="ETJ05762.1"/>
    </source>
</evidence>
<comment type="caution">
    <text evidence="1">The sequence shown here is derived from an EMBL/GenBank/DDBJ whole genome shotgun (WGS) entry which is preliminary data.</text>
</comment>
<dbReference type="AlphaFoldDB" id="W1VIK7"/>
<name>W1VIK7_9ACTO</name>
<organism evidence="1 2">
    <name type="scientific">Actinomyces urogenitalis DORA_12</name>
    <dbReference type="NCBI Taxonomy" id="1403939"/>
    <lineage>
        <taxon>Bacteria</taxon>
        <taxon>Bacillati</taxon>
        <taxon>Actinomycetota</taxon>
        <taxon>Actinomycetes</taxon>
        <taxon>Actinomycetales</taxon>
        <taxon>Actinomycetaceae</taxon>
        <taxon>Actinomyces</taxon>
    </lineage>
</organism>
<reference evidence="1 2" key="1">
    <citation type="submission" date="2013-12" db="EMBL/GenBank/DDBJ databases">
        <title>A Varibaculum cambriense genome reconstructed from a premature infant gut community with otherwise low bacterial novelty that shifts toward anaerobic metabolism during the third week of life.</title>
        <authorList>
            <person name="Brown C.T."/>
            <person name="Sharon I."/>
            <person name="Thomas B.C."/>
            <person name="Castelle C.J."/>
            <person name="Morowitz M.J."/>
            <person name="Banfield J.F."/>
        </authorList>
    </citation>
    <scope>NUCLEOTIDE SEQUENCE [LARGE SCALE GENOMIC DNA]</scope>
    <source>
        <strain evidence="2">DORA_12</strain>
    </source>
</reference>
<feature type="non-terminal residue" evidence="1">
    <location>
        <position position="1"/>
    </location>
</feature>
<dbReference type="EMBL" id="AZLV01000448">
    <property type="protein sequence ID" value="ETJ05762.1"/>
    <property type="molecule type" value="Genomic_DNA"/>
</dbReference>
<proteinExistence type="predicted"/>
<accession>W1VIK7</accession>
<gene>
    <name evidence="1" type="ORF">Q605_AUC00448G0001</name>
</gene>
<dbReference type="Proteomes" id="UP000018852">
    <property type="component" value="Unassembled WGS sequence"/>
</dbReference>